<dbReference type="Pfam" id="PF00856">
    <property type="entry name" value="SET"/>
    <property type="match status" value="1"/>
</dbReference>
<dbReference type="Pfam" id="PF00629">
    <property type="entry name" value="MAM"/>
    <property type="match status" value="1"/>
</dbReference>
<dbReference type="PANTHER" id="PTHR47643">
    <property type="entry name" value="TPR DOMAIN PROTEIN (AFU_ORTHOLOGUE AFUA_5G12710)"/>
    <property type="match status" value="1"/>
</dbReference>
<evidence type="ECO:0008006" key="5">
    <source>
        <dbReference type="Google" id="ProtNLM"/>
    </source>
</evidence>
<dbReference type="InterPro" id="IPR011990">
    <property type="entry name" value="TPR-like_helical_dom_sf"/>
</dbReference>
<dbReference type="InterPro" id="IPR046341">
    <property type="entry name" value="SET_dom_sf"/>
</dbReference>
<dbReference type="SUPFAM" id="SSF48452">
    <property type="entry name" value="TPR-like"/>
    <property type="match status" value="1"/>
</dbReference>
<dbReference type="CDD" id="cd20071">
    <property type="entry name" value="SET_SMYD"/>
    <property type="match status" value="1"/>
</dbReference>
<organism evidence="3 4">
    <name type="scientific">Adineta ricciae</name>
    <name type="common">Rotifer</name>
    <dbReference type="NCBI Taxonomy" id="249248"/>
    <lineage>
        <taxon>Eukaryota</taxon>
        <taxon>Metazoa</taxon>
        <taxon>Spiralia</taxon>
        <taxon>Gnathifera</taxon>
        <taxon>Rotifera</taxon>
        <taxon>Eurotatoria</taxon>
        <taxon>Bdelloidea</taxon>
        <taxon>Adinetida</taxon>
        <taxon>Adinetidae</taxon>
        <taxon>Adineta</taxon>
    </lineage>
</organism>
<proteinExistence type="predicted"/>
<dbReference type="GO" id="GO:0016020">
    <property type="term" value="C:membrane"/>
    <property type="evidence" value="ECO:0007669"/>
    <property type="project" value="InterPro"/>
</dbReference>
<dbReference type="Gene3D" id="1.25.40.10">
    <property type="entry name" value="Tetratricopeptide repeat domain"/>
    <property type="match status" value="1"/>
</dbReference>
<dbReference type="Gene3D" id="2.170.270.10">
    <property type="entry name" value="SET domain"/>
    <property type="match status" value="1"/>
</dbReference>
<dbReference type="PANTHER" id="PTHR47643:SF2">
    <property type="entry name" value="TPR DOMAIN PROTEIN (AFU_ORTHOLOGUE AFUA_5G12710)"/>
    <property type="match status" value="1"/>
</dbReference>
<feature type="domain" description="SET" evidence="2">
    <location>
        <begin position="479"/>
        <end position="701"/>
    </location>
</feature>
<dbReference type="PROSITE" id="PS50280">
    <property type="entry name" value="SET"/>
    <property type="match status" value="1"/>
</dbReference>
<protein>
    <recommendedName>
        <fullName evidence="5">SET domain-containing protein</fullName>
    </recommendedName>
</protein>
<dbReference type="InterPro" id="IPR053209">
    <property type="entry name" value="Gramillin-biosynth_MTr"/>
</dbReference>
<dbReference type="SMART" id="SM00317">
    <property type="entry name" value="SET"/>
    <property type="match status" value="1"/>
</dbReference>
<reference evidence="3" key="1">
    <citation type="submission" date="2021-02" db="EMBL/GenBank/DDBJ databases">
        <authorList>
            <person name="Nowell W R."/>
        </authorList>
    </citation>
    <scope>NUCLEOTIDE SEQUENCE</scope>
</reference>
<evidence type="ECO:0000259" key="2">
    <source>
        <dbReference type="PROSITE" id="PS50280"/>
    </source>
</evidence>
<dbReference type="InterPro" id="IPR001214">
    <property type="entry name" value="SET_dom"/>
</dbReference>
<dbReference type="Gene3D" id="2.60.120.200">
    <property type="match status" value="2"/>
</dbReference>
<dbReference type="SUPFAM" id="SSF49899">
    <property type="entry name" value="Concanavalin A-like lectins/glucanases"/>
    <property type="match status" value="1"/>
</dbReference>
<comment type="caution">
    <text evidence="3">The sequence shown here is derived from an EMBL/GenBank/DDBJ whole genome shotgun (WGS) entry which is preliminary data.</text>
</comment>
<gene>
    <name evidence="3" type="ORF">XAT740_LOCUS3068</name>
</gene>
<sequence length="1463" mass="168944">MPKSRSKIKKTILTPHAAIIGLADEIDFSICCSNRNCPSHWHDRLTEKLKNLQQSKSKTSLSLVAKNKSKVNYKLTYPDILSQLFRIQQSDETDNQEVYSIPIAKSAILEKHNDFSKQVETMLNDSTYSFMKNNLNSQMQYRLIPLVADIFSDQMDRMETATPLKINLLRINHLHLNSYLRLKIISVPIWNRSAVHVIVQDENCHCLHLAIYNWSHIIDTRQIRTLKYIQERLSHLLPMNSCVVLLDPWLKKCQDGDVSLRCESPNTHLLLIDFEERCSTSHRTNVEQLRQIGNLCYQVDDNLSAIRYYTFGLKQLDDEQEKELASKGQSIGPKTDEREQHRIRLLSNRCACYLRERHAALALADTGILLAFNELTHILELPKATTGKLLFRCLSAHLYLGLFDKVEGLLKSHKFGVGLSGGENLTTMAILERELIRLRDENTKGRYDLQGMLHKQMTNKSPLMFIDLPNHHAECHRNDLFEVRASEELTKNGYPNGSYGVYALKNLDVGTLLVVEQPFASIDHRTIGEEYSHKLNYWNEDSTTEYCCSETLRLLNEIEKQLLIGNDTSTTFERIKSMQPIRRWLAENVKDDVSKQQEENETSSNLPENYEQILSEKKQWRKPFSKRLPPPLPYIPWRVLFETQQQNPYKSQSTLGWYSLGSMFNHSCLPNCSWYLIGDYLFIYVCSTNVRQGDELTISYCPLWISSVNERSTYLERFNIRSCQCSLCTYDRLDVIEYENDLKKFSNIRALARQKNLSNFNRFVYLQQLHEHYEYLTNKYSDRAIGFVNEFIDLESINQYFQIDAAENEIKEYLNHRQDSFLDRFSHVCRLTLPQISNPILLFGTQIQLLIHHLEHFYSSDYKQWNRLLVYLYEIYTFKCHSVSNDMPTTLKDYKELFTNLTHTQSFFSRTFHKENCDDFLFDKYWTVNNISTHADHTYGNLSGHYVVTTDLGTLKSAVSFRTKDWIEPPNNMAACLTQWIYSNETNIAFGAELAQGDDLQSRLSAGLIGIGGNNSQWNAYTIQLPYAERFIVFGSYFNVSQSIDLDDMSISLCNNTISPPETRVFDCDFDRNLCPELVSLSNYSYSWSVIQAKQALTDTKQAPPVDHSIGDETGHYIWLNNLNSLKSGGAGYLKTRVFDFETLQKAFCLSFQYYRFGPAFHTSKLTVFAWDEYNSKSLAQIWPIRPVNYAYFNQRWSWAYAPLPRGNYSLLFRMDSEQEVNNSFALDSIKISTCQYPRSSFRRDSYLSFACDFDSDPNRMCDIRNDDKGLPPNSTVISDVKKADEIVNGGLGPKYPSGYSGKRFLYWARSDDTPANFSNGQIKTPAVETNADMCIRFTYFVNSTNVEPNERNTKLEILTLDCNSDNLWSTELDDSAGWRLVTQSFPPTSCRGSIYFRISQRRPTPVAVAFDDITIAQCSSLHQLTTTVPPATTTTTWNRSSFNCVSFVIIVALLAFALQLRS</sequence>
<dbReference type="EMBL" id="CAJNOR010000114">
    <property type="protein sequence ID" value="CAF0802942.1"/>
    <property type="molecule type" value="Genomic_DNA"/>
</dbReference>
<feature type="domain" description="MAM" evidence="1">
    <location>
        <begin position="1250"/>
        <end position="1421"/>
    </location>
</feature>
<dbReference type="Proteomes" id="UP000663828">
    <property type="component" value="Unassembled WGS sequence"/>
</dbReference>
<name>A0A813SV94_ADIRI</name>
<evidence type="ECO:0000259" key="1">
    <source>
        <dbReference type="PROSITE" id="PS50060"/>
    </source>
</evidence>
<dbReference type="InterPro" id="IPR000998">
    <property type="entry name" value="MAM_dom"/>
</dbReference>
<dbReference type="PROSITE" id="PS50060">
    <property type="entry name" value="MAM_2"/>
    <property type="match status" value="2"/>
</dbReference>
<evidence type="ECO:0000313" key="3">
    <source>
        <dbReference type="EMBL" id="CAF0802942.1"/>
    </source>
</evidence>
<evidence type="ECO:0000313" key="4">
    <source>
        <dbReference type="Proteomes" id="UP000663828"/>
    </source>
</evidence>
<feature type="domain" description="MAM" evidence="1">
    <location>
        <begin position="1066"/>
        <end position="1237"/>
    </location>
</feature>
<dbReference type="InterPro" id="IPR013320">
    <property type="entry name" value="ConA-like_dom_sf"/>
</dbReference>
<dbReference type="SUPFAM" id="SSF82199">
    <property type="entry name" value="SET domain"/>
    <property type="match status" value="1"/>
</dbReference>
<accession>A0A813SV94</accession>
<keyword evidence="4" id="KW-1185">Reference proteome</keyword>